<organism evidence="1 2">
    <name type="scientific">Peribacillus loiseleuriae</name>
    <dbReference type="NCBI Taxonomy" id="1679170"/>
    <lineage>
        <taxon>Bacteria</taxon>
        <taxon>Bacillati</taxon>
        <taxon>Bacillota</taxon>
        <taxon>Bacilli</taxon>
        <taxon>Bacillales</taxon>
        <taxon>Bacillaceae</taxon>
        <taxon>Peribacillus</taxon>
    </lineage>
</organism>
<dbReference type="AlphaFoldDB" id="A0A0K9GZL9"/>
<dbReference type="Gene3D" id="2.10.230.10">
    <property type="entry name" value="Heat shock protein DnaJ, cysteine-rich domain"/>
    <property type="match status" value="1"/>
</dbReference>
<reference evidence="2" key="1">
    <citation type="submission" date="2015-07" db="EMBL/GenBank/DDBJ databases">
        <title>Genome sequencing project for genomic taxonomy and phylogenomics of Bacillus-like bacteria.</title>
        <authorList>
            <person name="Liu B."/>
            <person name="Wang J."/>
            <person name="Zhu Y."/>
            <person name="Liu G."/>
            <person name="Chen Q."/>
            <person name="Chen Z."/>
            <person name="Lan J."/>
            <person name="Che J."/>
            <person name="Ge C."/>
            <person name="Shi H."/>
            <person name="Pan Z."/>
            <person name="Liu X."/>
        </authorList>
    </citation>
    <scope>NUCLEOTIDE SEQUENCE [LARGE SCALE GENOMIC DNA]</scope>
    <source>
        <strain evidence="2">FJAT-27997</strain>
    </source>
</reference>
<dbReference type="InterPro" id="IPR036410">
    <property type="entry name" value="HSP_DnaJ_Cys-rich_dom_sf"/>
</dbReference>
<evidence type="ECO:0000313" key="1">
    <source>
        <dbReference type="EMBL" id="KMY52179.1"/>
    </source>
</evidence>
<protein>
    <submittedName>
        <fullName evidence="1">Methionine aminopeptidase</fullName>
    </submittedName>
</protein>
<dbReference type="EMBL" id="LFZW01000001">
    <property type="protein sequence ID" value="KMY52179.1"/>
    <property type="molecule type" value="Genomic_DNA"/>
</dbReference>
<dbReference type="PATRIC" id="fig|1679170.3.peg.341"/>
<evidence type="ECO:0000313" key="2">
    <source>
        <dbReference type="Proteomes" id="UP000037146"/>
    </source>
</evidence>
<dbReference type="OrthoDB" id="2882832at2"/>
<keyword evidence="1" id="KW-0031">Aminopeptidase</keyword>
<proteinExistence type="predicted"/>
<dbReference type="RefSeq" id="WP_082191226.1">
    <property type="nucleotide sequence ID" value="NZ_JBNNUY010000003.1"/>
</dbReference>
<dbReference type="SUPFAM" id="SSF57938">
    <property type="entry name" value="DnaJ/Hsp40 cysteine-rich domain"/>
    <property type="match status" value="1"/>
</dbReference>
<gene>
    <name evidence="1" type="ORF">AC625_01780</name>
</gene>
<dbReference type="Proteomes" id="UP000037146">
    <property type="component" value="Unassembled WGS sequence"/>
</dbReference>
<keyword evidence="2" id="KW-1185">Reference proteome</keyword>
<sequence length="73" mass="8158">MGLFQSISAWNTARQERHVALMQDKGLCPDCRGRGFNSYASYEYSYNNVYDCPGCNGSGSYVDWAETISQTEG</sequence>
<keyword evidence="1" id="KW-0645">Protease</keyword>
<accession>A0A0K9GZL9</accession>
<dbReference type="GO" id="GO:0004177">
    <property type="term" value="F:aminopeptidase activity"/>
    <property type="evidence" value="ECO:0007669"/>
    <property type="project" value="UniProtKB-KW"/>
</dbReference>
<comment type="caution">
    <text evidence="1">The sequence shown here is derived from an EMBL/GenBank/DDBJ whole genome shotgun (WGS) entry which is preliminary data.</text>
</comment>
<name>A0A0K9GZL9_9BACI</name>
<keyword evidence="1" id="KW-0378">Hydrolase</keyword>